<evidence type="ECO:0000313" key="8">
    <source>
        <dbReference type="EMBL" id="KAJ7642138.1"/>
    </source>
</evidence>
<dbReference type="GO" id="GO:0003677">
    <property type="term" value="F:DNA binding"/>
    <property type="evidence" value="ECO:0007669"/>
    <property type="project" value="UniProtKB-KW"/>
</dbReference>
<sequence>MPDRRCSHCTSFGEVCNYTQFKRVPKTRLLEDLRRKIATLEARLRARTVCSLCSGPVQSPFDAKVALNSSSPADHDYAADSETPAEEEGEEEQEVEELTAQMKHNFFGSESTFNLVHDTITIKEKLLEDPSVSGPLPEHKITWGPFHWEKEFYATRTSYVYPPPDLLAHLLHLYFTNVHPILPLLHRPSFERNIREEVYTGDPRFGAVLLAALAVASRYSDDPRVLISGDTLSIGWQFVAQTQIIPNLSEPTLYDVQFYTLMTMFCLGATAPHVTWVYLGLGARLIQYHRRFPRKSPTPDMEDELWNRAFHCIFILDGVLSSFLGRTPTVQVDEYDVGAPLQVDDEYWGNGTGFQQPAERPSVLAFFAHMVRLFEILSKALRRLYASKIQKARMGWNIEEEMDTVAELDSAMNTFLDSLPDHLRWPNAEGVFLDQTAVLHATYYGLRITIHRLYIHRPTPAAGPSLFMCLTAARSTIGITDTWMKKTGHMPRNWFFYSPIFTSGIILLLNLFATKRAGVARRPDVEKDLDQIATAVRTLQAAASRWRGCGRMTGLLQTLQSMDERFSVSNSPSSTGSGSHHQQQQQLRVPTPQFPLIFPESGMRPADPPSQHGSPASSSSSGWRPGTSIEQLLSETSPAADFDFMTMLLSSRTPSPSENNMNQWEAYIDAMPVVDVNMHAQQYHPSTTSGGWGNVPQPQPHPGYRAYGEIG</sequence>
<feature type="region of interest" description="Disordered" evidence="5">
    <location>
        <begin position="565"/>
        <end position="627"/>
    </location>
</feature>
<dbReference type="Proteomes" id="UP001221142">
    <property type="component" value="Unassembled WGS sequence"/>
</dbReference>
<dbReference type="GO" id="GO:0005634">
    <property type="term" value="C:nucleus"/>
    <property type="evidence" value="ECO:0007669"/>
    <property type="project" value="UniProtKB-SubCell"/>
</dbReference>
<feature type="compositionally biased region" description="Low complexity" evidence="5">
    <location>
        <begin position="567"/>
        <end position="586"/>
    </location>
</feature>
<comment type="caution">
    <text evidence="8">The sequence shown here is derived from an EMBL/GenBank/DDBJ whole genome shotgun (WGS) entry which is preliminary data.</text>
</comment>
<feature type="region of interest" description="Disordered" evidence="5">
    <location>
        <begin position="70"/>
        <end position="93"/>
    </location>
</feature>
<dbReference type="CDD" id="cd12148">
    <property type="entry name" value="fungal_TF_MHR"/>
    <property type="match status" value="1"/>
</dbReference>
<feature type="transmembrane region" description="Helical" evidence="6">
    <location>
        <begin position="494"/>
        <end position="513"/>
    </location>
</feature>
<dbReference type="SMART" id="SM00906">
    <property type="entry name" value="Fungal_trans"/>
    <property type="match status" value="1"/>
</dbReference>
<evidence type="ECO:0000256" key="3">
    <source>
        <dbReference type="ARBA" id="ARBA00023125"/>
    </source>
</evidence>
<dbReference type="GO" id="GO:0006351">
    <property type="term" value="P:DNA-templated transcription"/>
    <property type="evidence" value="ECO:0007669"/>
    <property type="project" value="InterPro"/>
</dbReference>
<evidence type="ECO:0000256" key="5">
    <source>
        <dbReference type="SAM" id="MobiDB-lite"/>
    </source>
</evidence>
<name>A0AAD7FTR2_9AGAR</name>
<dbReference type="GO" id="GO:0003700">
    <property type="term" value="F:DNA-binding transcription factor activity"/>
    <property type="evidence" value="ECO:0007669"/>
    <property type="project" value="InterPro"/>
</dbReference>
<dbReference type="InterPro" id="IPR050987">
    <property type="entry name" value="AtrR-like"/>
</dbReference>
<keyword evidence="6" id="KW-1133">Transmembrane helix</keyword>
<comment type="subcellular location">
    <subcellularLocation>
        <location evidence="1">Nucleus</location>
    </subcellularLocation>
</comment>
<dbReference type="PANTHER" id="PTHR46910">
    <property type="entry name" value="TRANSCRIPTION FACTOR PDR1"/>
    <property type="match status" value="1"/>
</dbReference>
<gene>
    <name evidence="8" type="ORF">FB45DRAFT_901884</name>
</gene>
<keyword evidence="3" id="KW-0238">DNA-binding</keyword>
<evidence type="ECO:0000313" key="9">
    <source>
        <dbReference type="Proteomes" id="UP001221142"/>
    </source>
</evidence>
<feature type="domain" description="Xylanolytic transcriptional activator regulatory" evidence="7">
    <location>
        <begin position="275"/>
        <end position="346"/>
    </location>
</feature>
<accession>A0AAD7FTR2</accession>
<feature type="transmembrane region" description="Helical" evidence="6">
    <location>
        <begin position="258"/>
        <end position="281"/>
    </location>
</feature>
<evidence type="ECO:0000259" key="7">
    <source>
        <dbReference type="SMART" id="SM00906"/>
    </source>
</evidence>
<dbReference type="GO" id="GO:0008270">
    <property type="term" value="F:zinc ion binding"/>
    <property type="evidence" value="ECO:0007669"/>
    <property type="project" value="InterPro"/>
</dbReference>
<feature type="compositionally biased region" description="Acidic residues" evidence="5">
    <location>
        <begin position="83"/>
        <end position="93"/>
    </location>
</feature>
<keyword evidence="9" id="KW-1185">Reference proteome</keyword>
<evidence type="ECO:0000256" key="6">
    <source>
        <dbReference type="SAM" id="Phobius"/>
    </source>
</evidence>
<feature type="compositionally biased region" description="Low complexity" evidence="5">
    <location>
        <begin position="609"/>
        <end position="627"/>
    </location>
</feature>
<dbReference type="AlphaFoldDB" id="A0AAD7FTR2"/>
<organism evidence="8 9">
    <name type="scientific">Roridomyces roridus</name>
    <dbReference type="NCBI Taxonomy" id="1738132"/>
    <lineage>
        <taxon>Eukaryota</taxon>
        <taxon>Fungi</taxon>
        <taxon>Dikarya</taxon>
        <taxon>Basidiomycota</taxon>
        <taxon>Agaricomycotina</taxon>
        <taxon>Agaricomycetes</taxon>
        <taxon>Agaricomycetidae</taxon>
        <taxon>Agaricales</taxon>
        <taxon>Marasmiineae</taxon>
        <taxon>Mycenaceae</taxon>
        <taxon>Roridomyces</taxon>
    </lineage>
</organism>
<evidence type="ECO:0000256" key="1">
    <source>
        <dbReference type="ARBA" id="ARBA00004123"/>
    </source>
</evidence>
<dbReference type="InterPro" id="IPR007219">
    <property type="entry name" value="XnlR_reg_dom"/>
</dbReference>
<evidence type="ECO:0000256" key="2">
    <source>
        <dbReference type="ARBA" id="ARBA00022723"/>
    </source>
</evidence>
<keyword evidence="6" id="KW-0812">Transmembrane</keyword>
<dbReference type="Pfam" id="PF04082">
    <property type="entry name" value="Fungal_trans"/>
    <property type="match status" value="1"/>
</dbReference>
<protein>
    <submittedName>
        <fullName evidence="8">Fungal-specific transcription factor domain-containing protein</fullName>
    </submittedName>
</protein>
<proteinExistence type="predicted"/>
<evidence type="ECO:0000256" key="4">
    <source>
        <dbReference type="ARBA" id="ARBA00023242"/>
    </source>
</evidence>
<reference evidence="8" key="1">
    <citation type="submission" date="2023-03" db="EMBL/GenBank/DDBJ databases">
        <title>Massive genome expansion in bonnet fungi (Mycena s.s.) driven by repeated elements and novel gene families across ecological guilds.</title>
        <authorList>
            <consortium name="Lawrence Berkeley National Laboratory"/>
            <person name="Harder C.B."/>
            <person name="Miyauchi S."/>
            <person name="Viragh M."/>
            <person name="Kuo A."/>
            <person name="Thoen E."/>
            <person name="Andreopoulos B."/>
            <person name="Lu D."/>
            <person name="Skrede I."/>
            <person name="Drula E."/>
            <person name="Henrissat B."/>
            <person name="Morin E."/>
            <person name="Kohler A."/>
            <person name="Barry K."/>
            <person name="LaButti K."/>
            <person name="Morin E."/>
            <person name="Salamov A."/>
            <person name="Lipzen A."/>
            <person name="Mereny Z."/>
            <person name="Hegedus B."/>
            <person name="Baldrian P."/>
            <person name="Stursova M."/>
            <person name="Weitz H."/>
            <person name="Taylor A."/>
            <person name="Grigoriev I.V."/>
            <person name="Nagy L.G."/>
            <person name="Martin F."/>
            <person name="Kauserud H."/>
        </authorList>
    </citation>
    <scope>NUCLEOTIDE SEQUENCE</scope>
    <source>
        <strain evidence="8">9284</strain>
    </source>
</reference>
<keyword evidence="2" id="KW-0479">Metal-binding</keyword>
<keyword evidence="6" id="KW-0472">Membrane</keyword>
<dbReference type="EMBL" id="JARKIF010000004">
    <property type="protein sequence ID" value="KAJ7642138.1"/>
    <property type="molecule type" value="Genomic_DNA"/>
</dbReference>
<keyword evidence="4" id="KW-0539">Nucleus</keyword>
<dbReference type="PANTHER" id="PTHR46910:SF3">
    <property type="entry name" value="HALOTOLERANCE PROTEIN 9-RELATED"/>
    <property type="match status" value="1"/>
</dbReference>